<feature type="domain" description="DUF2846" evidence="2">
    <location>
        <begin position="41"/>
        <end position="118"/>
    </location>
</feature>
<feature type="region of interest" description="Disordered" evidence="1">
    <location>
        <begin position="164"/>
        <end position="195"/>
    </location>
</feature>
<protein>
    <submittedName>
        <fullName evidence="3">Uncharacterized protein DUF2846</fullName>
    </submittedName>
</protein>
<reference evidence="3 4" key="1">
    <citation type="submission" date="2019-03" db="EMBL/GenBank/DDBJ databases">
        <title>Above-ground endophytic microbial communities from plants in different locations in the United States.</title>
        <authorList>
            <person name="Frank C."/>
        </authorList>
    </citation>
    <scope>NUCLEOTIDE SEQUENCE [LARGE SCALE GENOMIC DNA]</scope>
    <source>
        <strain evidence="3 4">LP_13_YM</strain>
    </source>
</reference>
<dbReference type="RefSeq" id="WP_132142571.1">
    <property type="nucleotide sequence ID" value="NZ_SMCS01000002.1"/>
</dbReference>
<dbReference type="OrthoDB" id="7375569at2"/>
<feature type="compositionally biased region" description="Polar residues" evidence="1">
    <location>
        <begin position="167"/>
        <end position="177"/>
    </location>
</feature>
<dbReference type="PROSITE" id="PS51257">
    <property type="entry name" value="PROKAR_LIPOPROTEIN"/>
    <property type="match status" value="1"/>
</dbReference>
<name>A0A4R3YY29_9GAMM</name>
<dbReference type="InterPro" id="IPR022548">
    <property type="entry name" value="DUF2846"/>
</dbReference>
<comment type="caution">
    <text evidence="3">The sequence shown here is derived from an EMBL/GenBank/DDBJ whole genome shotgun (WGS) entry which is preliminary data.</text>
</comment>
<organism evidence="3 4">
    <name type="scientific">Luteibacter rhizovicinus</name>
    <dbReference type="NCBI Taxonomy" id="242606"/>
    <lineage>
        <taxon>Bacteria</taxon>
        <taxon>Pseudomonadati</taxon>
        <taxon>Pseudomonadota</taxon>
        <taxon>Gammaproteobacteria</taxon>
        <taxon>Lysobacterales</taxon>
        <taxon>Rhodanobacteraceae</taxon>
        <taxon>Luteibacter</taxon>
    </lineage>
</organism>
<evidence type="ECO:0000313" key="4">
    <source>
        <dbReference type="Proteomes" id="UP000295645"/>
    </source>
</evidence>
<gene>
    <name evidence="3" type="ORF">EC912_102735</name>
</gene>
<feature type="compositionally biased region" description="Low complexity" evidence="1">
    <location>
        <begin position="186"/>
        <end position="195"/>
    </location>
</feature>
<evidence type="ECO:0000259" key="2">
    <source>
        <dbReference type="Pfam" id="PF11008"/>
    </source>
</evidence>
<dbReference type="EMBL" id="SMCS01000002">
    <property type="protein sequence ID" value="TCV96384.1"/>
    <property type="molecule type" value="Genomic_DNA"/>
</dbReference>
<evidence type="ECO:0000313" key="3">
    <source>
        <dbReference type="EMBL" id="TCV96384.1"/>
    </source>
</evidence>
<dbReference type="Pfam" id="PF11008">
    <property type="entry name" value="DUF2846"/>
    <property type="match status" value="1"/>
</dbReference>
<accession>A0A4R3YY29</accession>
<dbReference type="Proteomes" id="UP000295645">
    <property type="component" value="Unassembled WGS sequence"/>
</dbReference>
<proteinExistence type="predicted"/>
<dbReference type="AlphaFoldDB" id="A0A4R3YY29"/>
<evidence type="ECO:0000256" key="1">
    <source>
        <dbReference type="SAM" id="MobiDB-lite"/>
    </source>
</evidence>
<keyword evidence="4" id="KW-1185">Reference proteome</keyword>
<sequence length="260" mass="27549">MIHKYIAAAIVAVVLVVSGCASVPMANKGADAEAKQFAPIADKATVYIYRDEIMGAAIKMHLLVDGAAVGDTAAKTYVQIFLSPGQHVITSKAENDTTLSVDVQAGRSYYVWQEVKMGILYARSALHLVDESKGQTAVRKCDLVRPADPSLHASPSIARVPAPEAMQSVTDNSQSPTPIIDTPVSAGATAPATGGPASLDPRVTVPMFNAAQDVAAVHQCDRMIRVESIEGEHARFFTSCPSTTARLDIECNGNRCIDVN</sequence>